<sequence length="361" mass="40459">MTGPPLDAFSRPMRSGLFCSGFLMYTKLWMYAAGVKIRRSGWVHPYFYGTTRWVRALLIQDPPAAENGEFIFTMLMDVDSRCSTSDACFTICCCIMSFPYKKVLLIGATSGTSLCQSPKREVTGADTATGIGRDLATSFIQHGRFVIAVGRRQENLDAFVQEHGADKAAAFQLDTSQLDKIPLFVKQCSFMLTVLDSDRVTQRHPDLDCVFVNSGIQRRSVFSEPEAINMAVIAEEMNGNYISYVALTKEFLPFFQSKKDTPTSFIYTSSNLALVPILRCSNYCASKAALHHWILCLREQLKETNIRVIEVFPPIVESNSPFSCSDQIPVGLSNIAFNTWEQQRQQAFFHVVEMMKKSGAS</sequence>
<evidence type="ECO:0000313" key="5">
    <source>
        <dbReference type="Proteomes" id="UP000254937"/>
    </source>
</evidence>
<keyword evidence="5" id="KW-1185">Reference proteome</keyword>
<evidence type="ECO:0000256" key="2">
    <source>
        <dbReference type="ARBA" id="ARBA00022857"/>
    </source>
</evidence>
<dbReference type="Pfam" id="PF00106">
    <property type="entry name" value="adh_short"/>
    <property type="match status" value="1"/>
</dbReference>
<dbReference type="InterPro" id="IPR020904">
    <property type="entry name" value="Sc_DH/Rdtase_CS"/>
</dbReference>
<dbReference type="PROSITE" id="PS00061">
    <property type="entry name" value="ADH_SHORT"/>
    <property type="match status" value="1"/>
</dbReference>
<gene>
    <name evidence="4" type="ORF">M752DRAFT_318873</name>
</gene>
<keyword evidence="2" id="KW-0521">NADP</keyword>
<dbReference type="PANTHER" id="PTHR43669">
    <property type="entry name" value="5-KETO-D-GLUCONATE 5-REDUCTASE"/>
    <property type="match status" value="1"/>
</dbReference>
<evidence type="ECO:0000313" key="4">
    <source>
        <dbReference type="EMBL" id="RDK42654.1"/>
    </source>
</evidence>
<dbReference type="AlphaFoldDB" id="A0A370PL79"/>
<dbReference type="InterPro" id="IPR036291">
    <property type="entry name" value="NAD(P)-bd_dom_sf"/>
</dbReference>
<dbReference type="EMBL" id="KZ851852">
    <property type="protein sequence ID" value="RDK42654.1"/>
    <property type="molecule type" value="Genomic_DNA"/>
</dbReference>
<keyword evidence="3" id="KW-0560">Oxidoreductase</keyword>
<reference evidence="4 5" key="1">
    <citation type="submission" date="2018-07" db="EMBL/GenBank/DDBJ databases">
        <title>Section-level genome sequencing of Aspergillus section Nigri to investigate inter- and intra-species variation.</title>
        <authorList>
            <consortium name="DOE Joint Genome Institute"/>
            <person name="Vesth T.C."/>
            <person name="Nybo J.L."/>
            <person name="Theobald S."/>
            <person name="Frisvad J.C."/>
            <person name="Larsen T.O."/>
            <person name="Nielsen K.F."/>
            <person name="Hoof J.B."/>
            <person name="Brandl J."/>
            <person name="Salamov A."/>
            <person name="Riley R."/>
            <person name="Gladden J.M."/>
            <person name="Phatale P."/>
            <person name="Nielsen M.T."/>
            <person name="Lyhne E.K."/>
            <person name="Kogle M.E."/>
            <person name="Strasser K."/>
            <person name="McDonnell E."/>
            <person name="Barry K."/>
            <person name="Clum A."/>
            <person name="Chen C."/>
            <person name="Nolan M."/>
            <person name="Sandor L."/>
            <person name="Kuo A."/>
            <person name="Lipzen A."/>
            <person name="Hainaut M."/>
            <person name="Drula E."/>
            <person name="Tsang A."/>
            <person name="Magnuson J.K."/>
            <person name="Henrissat B."/>
            <person name="Wiebenga A."/>
            <person name="Simmons B.A."/>
            <person name="Makela M.R."/>
            <person name="De vries R.P."/>
            <person name="Grigoriev I.V."/>
            <person name="Mortensen U.H."/>
            <person name="Baker S.E."/>
            <person name="Andersen M.R."/>
        </authorList>
    </citation>
    <scope>NUCLEOTIDE SEQUENCE [LARGE SCALE GENOMIC DNA]</scope>
    <source>
        <strain evidence="4 5">ATCC 13157</strain>
    </source>
</reference>
<dbReference type="GO" id="GO:0044550">
    <property type="term" value="P:secondary metabolite biosynthetic process"/>
    <property type="evidence" value="ECO:0007669"/>
    <property type="project" value="UniProtKB-ARBA"/>
</dbReference>
<evidence type="ECO:0000256" key="3">
    <source>
        <dbReference type="ARBA" id="ARBA00023002"/>
    </source>
</evidence>
<dbReference type="InterPro" id="IPR002347">
    <property type="entry name" value="SDR_fam"/>
</dbReference>
<proteinExistence type="inferred from homology"/>
<dbReference type="GO" id="GO:0016491">
    <property type="term" value="F:oxidoreductase activity"/>
    <property type="evidence" value="ECO:0007669"/>
    <property type="project" value="UniProtKB-KW"/>
</dbReference>
<comment type="similarity">
    <text evidence="1">Belongs to the short-chain dehydrogenases/reductases (SDR) family.</text>
</comment>
<name>A0A370PL79_ASPPH</name>
<dbReference type="PANTHER" id="PTHR43669:SF11">
    <property type="entry name" value="SHORT-CHAIN DEHYDROGENASE_OXIDOREDUCTASE"/>
    <property type="match status" value="1"/>
</dbReference>
<organism evidence="4 5">
    <name type="scientific">Aspergillus phoenicis ATCC 13157</name>
    <dbReference type="NCBI Taxonomy" id="1353007"/>
    <lineage>
        <taxon>Eukaryota</taxon>
        <taxon>Fungi</taxon>
        <taxon>Dikarya</taxon>
        <taxon>Ascomycota</taxon>
        <taxon>Pezizomycotina</taxon>
        <taxon>Eurotiomycetes</taxon>
        <taxon>Eurotiomycetidae</taxon>
        <taxon>Eurotiales</taxon>
        <taxon>Aspergillaceae</taxon>
        <taxon>Aspergillus</taxon>
    </lineage>
</organism>
<protein>
    <submittedName>
        <fullName evidence="4">NAD(P)-binding protein</fullName>
    </submittedName>
</protein>
<dbReference type="Proteomes" id="UP000254937">
    <property type="component" value="Unassembled WGS sequence"/>
</dbReference>
<dbReference type="Gene3D" id="3.40.50.720">
    <property type="entry name" value="NAD(P)-binding Rossmann-like Domain"/>
    <property type="match status" value="1"/>
</dbReference>
<evidence type="ECO:0000256" key="1">
    <source>
        <dbReference type="ARBA" id="ARBA00006484"/>
    </source>
</evidence>
<accession>A0A370PL79</accession>
<dbReference type="SUPFAM" id="SSF51735">
    <property type="entry name" value="NAD(P)-binding Rossmann-fold domains"/>
    <property type="match status" value="1"/>
</dbReference>